<evidence type="ECO:0000256" key="5">
    <source>
        <dbReference type="ARBA" id="ARBA00023004"/>
    </source>
</evidence>
<dbReference type="AlphaFoldDB" id="A0A699YUE3"/>
<evidence type="ECO:0000313" key="11">
    <source>
        <dbReference type="Proteomes" id="UP000485058"/>
    </source>
</evidence>
<keyword evidence="5 7" id="KW-0408">Iron</keyword>
<dbReference type="PROSITE" id="PS00086">
    <property type="entry name" value="CYTOCHROME_P450"/>
    <property type="match status" value="1"/>
</dbReference>
<dbReference type="InterPro" id="IPR001128">
    <property type="entry name" value="Cyt_P450"/>
</dbReference>
<dbReference type="PANTHER" id="PTHR24291">
    <property type="entry name" value="CYTOCHROME P450 FAMILY 4"/>
    <property type="match status" value="1"/>
</dbReference>
<keyword evidence="6 8" id="KW-0503">Monooxygenase</keyword>
<dbReference type="InterPro" id="IPR002403">
    <property type="entry name" value="Cyt_P450_E_grp-IV"/>
</dbReference>
<dbReference type="PANTHER" id="PTHR24291:SF50">
    <property type="entry name" value="BIFUNCTIONAL ALBAFLAVENONE MONOOXYGENASE_TERPENE SYNTHASE"/>
    <property type="match status" value="1"/>
</dbReference>
<accession>A0A699YUE3</accession>
<dbReference type="SUPFAM" id="SSF48264">
    <property type="entry name" value="Cytochrome P450"/>
    <property type="match status" value="1"/>
</dbReference>
<dbReference type="GO" id="GO:0020037">
    <property type="term" value="F:heme binding"/>
    <property type="evidence" value="ECO:0007669"/>
    <property type="project" value="InterPro"/>
</dbReference>
<reference evidence="10 11" key="1">
    <citation type="submission" date="2020-02" db="EMBL/GenBank/DDBJ databases">
        <title>Draft genome sequence of Haematococcus lacustris strain NIES-144.</title>
        <authorList>
            <person name="Morimoto D."/>
            <person name="Nakagawa S."/>
            <person name="Yoshida T."/>
            <person name="Sawayama S."/>
        </authorList>
    </citation>
    <scope>NUCLEOTIDE SEQUENCE [LARGE SCALE GENOMIC DNA]</scope>
    <source>
        <strain evidence="10 11">NIES-144</strain>
    </source>
</reference>
<organism evidence="10 11">
    <name type="scientific">Haematococcus lacustris</name>
    <name type="common">Green alga</name>
    <name type="synonym">Haematococcus pluvialis</name>
    <dbReference type="NCBI Taxonomy" id="44745"/>
    <lineage>
        <taxon>Eukaryota</taxon>
        <taxon>Viridiplantae</taxon>
        <taxon>Chlorophyta</taxon>
        <taxon>core chlorophytes</taxon>
        <taxon>Chlorophyceae</taxon>
        <taxon>CS clade</taxon>
        <taxon>Chlamydomonadales</taxon>
        <taxon>Haematococcaceae</taxon>
        <taxon>Haematococcus</taxon>
    </lineage>
</organism>
<dbReference type="InterPro" id="IPR017972">
    <property type="entry name" value="Cyt_P450_CS"/>
</dbReference>
<feature type="compositionally biased region" description="Basic residues" evidence="9">
    <location>
        <begin position="103"/>
        <end position="114"/>
    </location>
</feature>
<dbReference type="Proteomes" id="UP000485058">
    <property type="component" value="Unassembled WGS sequence"/>
</dbReference>
<name>A0A699YUE3_HAELA</name>
<proteinExistence type="inferred from homology"/>
<evidence type="ECO:0000256" key="6">
    <source>
        <dbReference type="ARBA" id="ARBA00023033"/>
    </source>
</evidence>
<keyword evidence="2 7" id="KW-0349">Heme</keyword>
<sequence>MGLIVQGSYILLSPYALHRQPDLFPEPDAFKPERFLEGGSAAALPRFQYIPFGGGGRSCIGSTFAMYEMKQATGAGAAPDLPPPPAAHPWQQQAGGAGATGPRRSRRSVAARPT</sequence>
<comment type="similarity">
    <text evidence="1 8">Belongs to the cytochrome P450 family.</text>
</comment>
<comment type="caution">
    <text evidence="10">The sequence shown here is derived from an EMBL/GenBank/DDBJ whole genome shotgun (WGS) entry which is preliminary data.</text>
</comment>
<keyword evidence="11" id="KW-1185">Reference proteome</keyword>
<gene>
    <name evidence="10" type="ORF">HaLaN_06800</name>
</gene>
<feature type="region of interest" description="Disordered" evidence="9">
    <location>
        <begin position="74"/>
        <end position="114"/>
    </location>
</feature>
<evidence type="ECO:0000256" key="1">
    <source>
        <dbReference type="ARBA" id="ARBA00010617"/>
    </source>
</evidence>
<evidence type="ECO:0000256" key="9">
    <source>
        <dbReference type="SAM" id="MobiDB-lite"/>
    </source>
</evidence>
<comment type="cofactor">
    <cofactor evidence="7">
        <name>heme</name>
        <dbReference type="ChEBI" id="CHEBI:30413"/>
    </cofactor>
</comment>
<dbReference type="Pfam" id="PF00067">
    <property type="entry name" value="p450"/>
    <property type="match status" value="1"/>
</dbReference>
<evidence type="ECO:0000256" key="7">
    <source>
        <dbReference type="PIRSR" id="PIRSR602403-1"/>
    </source>
</evidence>
<evidence type="ECO:0000313" key="10">
    <source>
        <dbReference type="EMBL" id="GFH11318.1"/>
    </source>
</evidence>
<keyword evidence="3 7" id="KW-0479">Metal-binding</keyword>
<evidence type="ECO:0000256" key="2">
    <source>
        <dbReference type="ARBA" id="ARBA00022617"/>
    </source>
</evidence>
<evidence type="ECO:0000256" key="3">
    <source>
        <dbReference type="ARBA" id="ARBA00022723"/>
    </source>
</evidence>
<dbReference type="Gene3D" id="1.10.630.10">
    <property type="entry name" value="Cytochrome P450"/>
    <property type="match status" value="1"/>
</dbReference>
<dbReference type="GO" id="GO:0004497">
    <property type="term" value="F:monooxygenase activity"/>
    <property type="evidence" value="ECO:0007669"/>
    <property type="project" value="UniProtKB-KW"/>
</dbReference>
<dbReference type="GO" id="GO:0016705">
    <property type="term" value="F:oxidoreductase activity, acting on paired donors, with incorporation or reduction of molecular oxygen"/>
    <property type="evidence" value="ECO:0007669"/>
    <property type="project" value="InterPro"/>
</dbReference>
<dbReference type="EMBL" id="BLLF01000393">
    <property type="protein sequence ID" value="GFH11318.1"/>
    <property type="molecule type" value="Genomic_DNA"/>
</dbReference>
<dbReference type="PRINTS" id="PR00465">
    <property type="entry name" value="EP450IV"/>
</dbReference>
<feature type="binding site" description="axial binding residue" evidence="7">
    <location>
        <position position="59"/>
    </location>
    <ligand>
        <name>heme</name>
        <dbReference type="ChEBI" id="CHEBI:30413"/>
    </ligand>
    <ligandPart>
        <name>Fe</name>
        <dbReference type="ChEBI" id="CHEBI:18248"/>
    </ligandPart>
</feature>
<evidence type="ECO:0000256" key="4">
    <source>
        <dbReference type="ARBA" id="ARBA00023002"/>
    </source>
</evidence>
<dbReference type="InterPro" id="IPR036396">
    <property type="entry name" value="Cyt_P450_sf"/>
</dbReference>
<keyword evidence="4 8" id="KW-0560">Oxidoreductase</keyword>
<dbReference type="InterPro" id="IPR050196">
    <property type="entry name" value="Cytochrome_P450_Monoox"/>
</dbReference>
<dbReference type="GO" id="GO:0005506">
    <property type="term" value="F:iron ion binding"/>
    <property type="evidence" value="ECO:0007669"/>
    <property type="project" value="InterPro"/>
</dbReference>
<evidence type="ECO:0000256" key="8">
    <source>
        <dbReference type="RuleBase" id="RU000461"/>
    </source>
</evidence>
<protein>
    <submittedName>
        <fullName evidence="10">Cytochrome P450</fullName>
    </submittedName>
</protein>